<keyword evidence="2" id="KW-1133">Transmembrane helix</keyword>
<evidence type="ECO:0000256" key="2">
    <source>
        <dbReference type="SAM" id="Phobius"/>
    </source>
</evidence>
<dbReference type="PANTHER" id="PTHR33066">
    <property type="entry name" value="INTEGRASE_SAM-LIKE_N DOMAIN-CONTAINING PROTEIN"/>
    <property type="match status" value="1"/>
</dbReference>
<accession>A0A9P7BLM1</accession>
<sequence>MIYNQSQKVLKLFLDLCFYLLFYYLNHYTTPRSFFDSVRPLSRAVTSTTATPPTTGPTTTTITATPATTTTTTTNGATTTTPSNNKINTRGFHRPLQQRGPSGRASQPVQFRVDNTFPQKLAATNYQKRLPNSVSHRTTSHVLSNTGCRLFSGTSAAAGFSNTRFATESSNRNRAAFSNMFDKLHDLNTRLLQLNVCDSQEERGDSTSLQPQTSQPVRFGPALQDGDAKGSVFDVTSQRLHDFHRPFRCISSHSSARRFQAIPAIPMEIYYLPVAHHSFWSLGGSMAFYQNYSPNFGMGSAPRSSDLQLFRRLDHFSTISPISETAYNFSVEQATTPGMESQFGEVDSDAHSRIGTPRLCVGYDPDDCQATREEVARHPEVYTSDPSVTSIGAQSDHASQGSNLRDLSRSAVHSAPSSIQELPCETGDGLGHPTIFRPTMCDGVEMVAQQPEDMERPVGLQLEATSRTRLLDRRRVEPFNQLARVEGCATRLTDLSQAEEHNSPDPDGQHNLVVIHQQARGDEILGTDELGNNPMEMVPAEQSVDPSTAHSRGTQRRRRSRVTEDLHQEHLASSTFCIRRDTTTMGPLFGRSIRGSHLPPPTKIRVLDTGSWGNSHRRVHDDLEQLVQPLDQSTMEPDHPSSQQDFTGTASGCHDGGSVLAKCSLVSDDSGDGNFSSSVLRIHKIIVTLF</sequence>
<keyword evidence="2" id="KW-0472">Membrane</keyword>
<organism evidence="3 4">
    <name type="scientific">Rhizopus oryzae</name>
    <name type="common">Mucormycosis agent</name>
    <name type="synonym">Rhizopus arrhizus var. delemar</name>
    <dbReference type="NCBI Taxonomy" id="64495"/>
    <lineage>
        <taxon>Eukaryota</taxon>
        <taxon>Fungi</taxon>
        <taxon>Fungi incertae sedis</taxon>
        <taxon>Mucoromycota</taxon>
        <taxon>Mucoromycotina</taxon>
        <taxon>Mucoromycetes</taxon>
        <taxon>Mucorales</taxon>
        <taxon>Mucorineae</taxon>
        <taxon>Rhizopodaceae</taxon>
        <taxon>Rhizopus</taxon>
    </lineage>
</organism>
<evidence type="ECO:0000313" key="4">
    <source>
        <dbReference type="Proteomes" id="UP000716291"/>
    </source>
</evidence>
<comment type="caution">
    <text evidence="3">The sequence shown here is derived from an EMBL/GenBank/DDBJ whole genome shotgun (WGS) entry which is preliminary data.</text>
</comment>
<evidence type="ECO:0000256" key="1">
    <source>
        <dbReference type="SAM" id="MobiDB-lite"/>
    </source>
</evidence>
<dbReference type="PANTHER" id="PTHR33066:SF2">
    <property type="entry name" value="FILAGGRIN-2-LIKE"/>
    <property type="match status" value="1"/>
</dbReference>
<feature type="compositionally biased region" description="Polar residues" evidence="1">
    <location>
        <begin position="384"/>
        <end position="405"/>
    </location>
</feature>
<dbReference type="EMBL" id="JAANQT010003310">
    <property type="protein sequence ID" value="KAG1301177.1"/>
    <property type="molecule type" value="Genomic_DNA"/>
</dbReference>
<name>A0A9P7BLM1_RHIOR</name>
<feature type="compositionally biased region" description="Polar residues" evidence="1">
    <location>
        <begin position="632"/>
        <end position="650"/>
    </location>
</feature>
<feature type="transmembrane region" description="Helical" evidence="2">
    <location>
        <begin position="12"/>
        <end position="29"/>
    </location>
</feature>
<reference evidence="3" key="1">
    <citation type="journal article" date="2020" name="Microb. Genom.">
        <title>Genetic diversity of clinical and environmental Mucorales isolates obtained from an investigation of mucormycosis cases among solid organ transplant recipients.</title>
        <authorList>
            <person name="Nguyen M.H."/>
            <person name="Kaul D."/>
            <person name="Muto C."/>
            <person name="Cheng S.J."/>
            <person name="Richter R.A."/>
            <person name="Bruno V.M."/>
            <person name="Liu G."/>
            <person name="Beyhan S."/>
            <person name="Sundermann A.J."/>
            <person name="Mounaud S."/>
            <person name="Pasculle A.W."/>
            <person name="Nierman W.C."/>
            <person name="Driscoll E."/>
            <person name="Cumbie R."/>
            <person name="Clancy C.J."/>
            <person name="Dupont C.L."/>
        </authorList>
    </citation>
    <scope>NUCLEOTIDE SEQUENCE</scope>
    <source>
        <strain evidence="3">GL11</strain>
    </source>
</reference>
<dbReference type="Proteomes" id="UP000716291">
    <property type="component" value="Unassembled WGS sequence"/>
</dbReference>
<proteinExistence type="predicted"/>
<feature type="region of interest" description="Disordered" evidence="1">
    <location>
        <begin position="538"/>
        <end position="566"/>
    </location>
</feature>
<dbReference type="AlphaFoldDB" id="A0A9P7BLM1"/>
<protein>
    <submittedName>
        <fullName evidence="3">Uncharacterized protein</fullName>
    </submittedName>
</protein>
<feature type="region of interest" description="Disordered" evidence="1">
    <location>
        <begin position="632"/>
        <end position="651"/>
    </location>
</feature>
<keyword evidence="4" id="KW-1185">Reference proteome</keyword>
<evidence type="ECO:0000313" key="3">
    <source>
        <dbReference type="EMBL" id="KAG1301177.1"/>
    </source>
</evidence>
<feature type="region of interest" description="Disordered" evidence="1">
    <location>
        <begin position="383"/>
        <end position="426"/>
    </location>
</feature>
<feature type="region of interest" description="Disordered" evidence="1">
    <location>
        <begin position="46"/>
        <end position="107"/>
    </location>
</feature>
<feature type="compositionally biased region" description="Low complexity" evidence="1">
    <location>
        <begin position="46"/>
        <end position="84"/>
    </location>
</feature>
<keyword evidence="2" id="KW-0812">Transmembrane</keyword>
<gene>
    <name evidence="3" type="ORF">G6F64_012035</name>
</gene>